<reference evidence="1" key="1">
    <citation type="submission" date="2014-11" db="EMBL/GenBank/DDBJ databases">
        <authorList>
            <person name="Amaro Gonzalez C."/>
        </authorList>
    </citation>
    <scope>NUCLEOTIDE SEQUENCE</scope>
</reference>
<organism evidence="1">
    <name type="scientific">Anguilla anguilla</name>
    <name type="common">European freshwater eel</name>
    <name type="synonym">Muraena anguilla</name>
    <dbReference type="NCBI Taxonomy" id="7936"/>
    <lineage>
        <taxon>Eukaryota</taxon>
        <taxon>Metazoa</taxon>
        <taxon>Chordata</taxon>
        <taxon>Craniata</taxon>
        <taxon>Vertebrata</taxon>
        <taxon>Euteleostomi</taxon>
        <taxon>Actinopterygii</taxon>
        <taxon>Neopterygii</taxon>
        <taxon>Teleostei</taxon>
        <taxon>Anguilliformes</taxon>
        <taxon>Anguillidae</taxon>
        <taxon>Anguilla</taxon>
    </lineage>
</organism>
<accession>A0A0E9WIN5</accession>
<proteinExistence type="predicted"/>
<name>A0A0E9WIN5_ANGAN</name>
<protein>
    <submittedName>
        <fullName evidence="1">Uncharacterized protein</fullName>
    </submittedName>
</protein>
<evidence type="ECO:0000313" key="1">
    <source>
        <dbReference type="EMBL" id="JAH89333.1"/>
    </source>
</evidence>
<dbReference type="AlphaFoldDB" id="A0A0E9WIN5"/>
<reference evidence="1" key="2">
    <citation type="journal article" date="2015" name="Fish Shellfish Immunol.">
        <title>Early steps in the European eel (Anguilla anguilla)-Vibrio vulnificus interaction in the gills: Role of the RtxA13 toxin.</title>
        <authorList>
            <person name="Callol A."/>
            <person name="Pajuelo D."/>
            <person name="Ebbesson L."/>
            <person name="Teles M."/>
            <person name="MacKenzie S."/>
            <person name="Amaro C."/>
        </authorList>
    </citation>
    <scope>NUCLEOTIDE SEQUENCE</scope>
</reference>
<dbReference type="EMBL" id="GBXM01019244">
    <property type="protein sequence ID" value="JAH89333.1"/>
    <property type="molecule type" value="Transcribed_RNA"/>
</dbReference>
<sequence>MKYEERKSGIRITSGIVGRKKIQIITYKICHKHKKR</sequence>